<dbReference type="SUPFAM" id="SSF53822">
    <property type="entry name" value="Periplasmic binding protein-like I"/>
    <property type="match status" value="1"/>
</dbReference>
<evidence type="ECO:0000256" key="2">
    <source>
        <dbReference type="ARBA" id="ARBA00022729"/>
    </source>
</evidence>
<dbReference type="Pfam" id="PF13458">
    <property type="entry name" value="Peripla_BP_6"/>
    <property type="match status" value="1"/>
</dbReference>
<evidence type="ECO:0000313" key="4">
    <source>
        <dbReference type="EMBL" id="NMI01648.1"/>
    </source>
</evidence>
<keyword evidence="5" id="KW-1185">Reference proteome</keyword>
<dbReference type="Gene3D" id="3.40.50.2300">
    <property type="match status" value="2"/>
</dbReference>
<feature type="domain" description="Leucine-binding protein" evidence="3">
    <location>
        <begin position="16"/>
        <end position="350"/>
    </location>
</feature>
<dbReference type="InterPro" id="IPR028081">
    <property type="entry name" value="Leu-bd"/>
</dbReference>
<accession>A0ABX1SLH2</accession>
<comment type="similarity">
    <text evidence="1">Belongs to the leucine-binding protein family.</text>
</comment>
<proteinExistence type="inferred from homology"/>
<dbReference type="PANTHER" id="PTHR47628">
    <property type="match status" value="1"/>
</dbReference>
<evidence type="ECO:0000313" key="5">
    <source>
        <dbReference type="Proteomes" id="UP000820669"/>
    </source>
</evidence>
<dbReference type="CDD" id="cd06358">
    <property type="entry name" value="PBP1_NHase"/>
    <property type="match status" value="1"/>
</dbReference>
<protein>
    <submittedName>
        <fullName evidence="4">Substrate-binding domain-containing protein</fullName>
    </submittedName>
</protein>
<dbReference type="EMBL" id="JAAXLA010000093">
    <property type="protein sequence ID" value="NMI01648.1"/>
    <property type="molecule type" value="Genomic_DNA"/>
</dbReference>
<dbReference type="Proteomes" id="UP000820669">
    <property type="component" value="Unassembled WGS sequence"/>
</dbReference>
<keyword evidence="2" id="KW-0732">Signal</keyword>
<evidence type="ECO:0000259" key="3">
    <source>
        <dbReference type="Pfam" id="PF13458"/>
    </source>
</evidence>
<reference evidence="4 5" key="1">
    <citation type="submission" date="2020-04" db="EMBL/GenBank/DDBJ databases">
        <authorList>
            <person name="Klaysubun C."/>
            <person name="Duangmal K."/>
            <person name="Lipun K."/>
        </authorList>
    </citation>
    <scope>NUCLEOTIDE SEQUENCE [LARGE SCALE GENOMIC DNA]</scope>
    <source>
        <strain evidence="4 5">K10HN5</strain>
    </source>
</reference>
<dbReference type="PANTHER" id="PTHR47628:SF1">
    <property type="entry name" value="ALIPHATIC AMIDASE EXPRESSION-REGULATING PROTEIN"/>
    <property type="match status" value="1"/>
</dbReference>
<organism evidence="4 5">
    <name type="scientific">Pseudonocardia acidicola</name>
    <dbReference type="NCBI Taxonomy" id="2724939"/>
    <lineage>
        <taxon>Bacteria</taxon>
        <taxon>Bacillati</taxon>
        <taxon>Actinomycetota</taxon>
        <taxon>Actinomycetes</taxon>
        <taxon>Pseudonocardiales</taxon>
        <taxon>Pseudonocardiaceae</taxon>
        <taxon>Pseudonocardia</taxon>
    </lineage>
</organism>
<dbReference type="InterPro" id="IPR028082">
    <property type="entry name" value="Peripla_BP_I"/>
</dbReference>
<comment type="caution">
    <text evidence="4">The sequence shown here is derived from an EMBL/GenBank/DDBJ whole genome shotgun (WGS) entry which is preliminary data.</text>
</comment>
<name>A0ABX1SLH2_9PSEU</name>
<sequence length="365" mass="39595">MQGSMTLPRETSDRLEVAFVIPRSGPAGIFGPSCEASGRLAVDEINDDGGVLGREVRLRIVDGGRAPGQVAREVGELVGTGAVQAVTGWHISAVRQELAPVVAGRVPYIYTPLYEGGENTPGVFLAGETPDRQLLPALRWMSRELGVRTWCVVGDDYVWPRASARTARWYARISPEVRILDEVFVPLGTEDFGPALQRVVRSGAQGVLMFLVGSDAVRFNRAFAAAGLDRCHERLSPLMEENMLLATGAENTRGLYSAAGFFETLPTGAGLDYSRRYMRRFGPQAPALNSLGESCYEGLTLLARLAERSRSMDLPRLCGAANALTYESPRGTVRMSGNHLLQSVYIARAEGLEFDVMDELTRGAG</sequence>
<gene>
    <name evidence="4" type="ORF">HF526_30760</name>
</gene>
<evidence type="ECO:0000256" key="1">
    <source>
        <dbReference type="ARBA" id="ARBA00010062"/>
    </source>
</evidence>